<dbReference type="AlphaFoldDB" id="A0A2M8EP20"/>
<dbReference type="EMBL" id="PFSI01000037">
    <property type="protein sequence ID" value="PJC24480.1"/>
    <property type="molecule type" value="Genomic_DNA"/>
</dbReference>
<proteinExistence type="predicted"/>
<keyword evidence="1" id="KW-0812">Transmembrane</keyword>
<comment type="caution">
    <text evidence="2">The sequence shown here is derived from an EMBL/GenBank/DDBJ whole genome shotgun (WGS) entry which is preliminary data.</text>
</comment>
<evidence type="ECO:0000256" key="1">
    <source>
        <dbReference type="SAM" id="Phobius"/>
    </source>
</evidence>
<protein>
    <recommendedName>
        <fullName evidence="4">FecR protein domain-containing protein</fullName>
    </recommendedName>
</protein>
<accession>A0A2M8EP20</accession>
<reference evidence="3" key="1">
    <citation type="submission" date="2017-09" db="EMBL/GenBank/DDBJ databases">
        <title>Depth-based differentiation of microbial function through sediment-hosted aquifers and enrichment of novel symbionts in the deep terrestrial subsurface.</title>
        <authorList>
            <person name="Probst A.J."/>
            <person name="Ladd B."/>
            <person name="Jarett J.K."/>
            <person name="Geller-Mcgrath D.E."/>
            <person name="Sieber C.M.K."/>
            <person name="Emerson J.B."/>
            <person name="Anantharaman K."/>
            <person name="Thomas B.C."/>
            <person name="Malmstrom R."/>
            <person name="Stieglmeier M."/>
            <person name="Klingl A."/>
            <person name="Woyke T."/>
            <person name="Ryan C.M."/>
            <person name="Banfield J.F."/>
        </authorList>
    </citation>
    <scope>NUCLEOTIDE SEQUENCE [LARGE SCALE GENOMIC DNA]</scope>
</reference>
<organism evidence="2 3">
    <name type="scientific">Candidatus Uhrbacteria bacterium CG_4_9_14_0_2_um_filter_41_50</name>
    <dbReference type="NCBI Taxonomy" id="1975031"/>
    <lineage>
        <taxon>Bacteria</taxon>
        <taxon>Candidatus Uhriibacteriota</taxon>
    </lineage>
</organism>
<gene>
    <name evidence="2" type="ORF">CO057_02695</name>
</gene>
<evidence type="ECO:0000313" key="2">
    <source>
        <dbReference type="EMBL" id="PJC24480.1"/>
    </source>
</evidence>
<sequence length="189" mass="21028">MRYLNTILITIVIILSTGLLVGNRFGFKWTGGDGYKKHASGFVGTEEYKRGETVSSSDDSSILEFCDAMIWMDINTEIQLVDGLSNACEINIIQGRVVITGDITVSTREVKTDINGTTSFVHYSWLDEIEVASLNGESIINVPDQKPVTLNKQAVKMTTLPNYSFEYFDFISETSSAADFYSKVFSEID</sequence>
<evidence type="ECO:0000313" key="3">
    <source>
        <dbReference type="Proteomes" id="UP000230251"/>
    </source>
</evidence>
<keyword evidence="1" id="KW-0472">Membrane</keyword>
<keyword evidence="1" id="KW-1133">Transmembrane helix</keyword>
<name>A0A2M8EP20_9BACT</name>
<evidence type="ECO:0008006" key="4">
    <source>
        <dbReference type="Google" id="ProtNLM"/>
    </source>
</evidence>
<feature type="transmembrane region" description="Helical" evidence="1">
    <location>
        <begin position="6"/>
        <end position="27"/>
    </location>
</feature>
<dbReference type="Proteomes" id="UP000230251">
    <property type="component" value="Unassembled WGS sequence"/>
</dbReference>